<dbReference type="Proteomes" id="UP001500575">
    <property type="component" value="Unassembled WGS sequence"/>
</dbReference>
<dbReference type="RefSeq" id="WP_344302922.1">
    <property type="nucleotide sequence ID" value="NZ_BAAAQQ010000004.1"/>
</dbReference>
<feature type="chain" id="PRO_5047435861" description="Phospholipase D-like domain-containing protein" evidence="1">
    <location>
        <begin position="26"/>
        <end position="430"/>
    </location>
</feature>
<dbReference type="SUPFAM" id="SSF56024">
    <property type="entry name" value="Phospholipase D/nuclease"/>
    <property type="match status" value="2"/>
</dbReference>
<protein>
    <recommendedName>
        <fullName evidence="2">Phospholipase D-like domain-containing protein</fullName>
    </recommendedName>
</protein>
<reference evidence="3 4" key="1">
    <citation type="journal article" date="2019" name="Int. J. Syst. Evol. Microbiol.">
        <title>The Global Catalogue of Microorganisms (GCM) 10K type strain sequencing project: providing services to taxonomists for standard genome sequencing and annotation.</title>
        <authorList>
            <consortium name="The Broad Institute Genomics Platform"/>
            <consortium name="The Broad Institute Genome Sequencing Center for Infectious Disease"/>
            <person name="Wu L."/>
            <person name="Ma J."/>
        </authorList>
    </citation>
    <scope>NUCLEOTIDE SEQUENCE [LARGE SCALE GENOMIC DNA]</scope>
    <source>
        <strain evidence="3 4">JCM 16021</strain>
    </source>
</reference>
<dbReference type="Pfam" id="PF13091">
    <property type="entry name" value="PLDc_2"/>
    <property type="match status" value="2"/>
</dbReference>
<dbReference type="EMBL" id="BAAAQQ010000004">
    <property type="protein sequence ID" value="GAA2120274.1"/>
    <property type="molecule type" value="Genomic_DNA"/>
</dbReference>
<keyword evidence="4" id="KW-1185">Reference proteome</keyword>
<organism evidence="3 4">
    <name type="scientific">Nocardioides bigeumensis</name>
    <dbReference type="NCBI Taxonomy" id="433657"/>
    <lineage>
        <taxon>Bacteria</taxon>
        <taxon>Bacillati</taxon>
        <taxon>Actinomycetota</taxon>
        <taxon>Actinomycetes</taxon>
        <taxon>Propionibacteriales</taxon>
        <taxon>Nocardioidaceae</taxon>
        <taxon>Nocardioides</taxon>
    </lineage>
</organism>
<sequence length="430" mass="46634">MRRSLVLAVAAVVTLATVSSFVATADPSDDGTLLVAPAAAGEPGARAEKSEPVAATKATSSAPVLSGCQTDAAYEVCFSSPGLKNGPDPAVVRRFISIFGEAGEGDSLRIAMFRWDIPATTKAIVAAQKRGAHVELVADADLRTKVAGRAVLQKIEEGDPAPGNVVVCRGACLPWSGAGPAPDSQDVNHLKLLLADIDGRRSVITSSTNFEGRQYTQYNSLARVYDDAFYAYGSRYFARLKAQRWEVGGKRWSDADKTYAGPPRAMVYPRRGDLLVETLRSVTCAPGMRTVDIMIAVVQRADVRAQIGRLALGGCNLRIVTTRDTIENWLQKPFRLPDGRLVDIPDDRVRWLITHDKVYAIHAKVAGRERRLVITGTSNSTCGGLLYNDEMMLRLDGKWAFHAYSAHVRDAFGHARQASTPIIPVMKPCR</sequence>
<comment type="caution">
    <text evidence="3">The sequence shown here is derived from an EMBL/GenBank/DDBJ whole genome shotgun (WGS) entry which is preliminary data.</text>
</comment>
<evidence type="ECO:0000313" key="3">
    <source>
        <dbReference type="EMBL" id="GAA2120274.1"/>
    </source>
</evidence>
<evidence type="ECO:0000259" key="2">
    <source>
        <dbReference type="Pfam" id="PF13091"/>
    </source>
</evidence>
<feature type="signal peptide" evidence="1">
    <location>
        <begin position="1"/>
        <end position="25"/>
    </location>
</feature>
<dbReference type="Gene3D" id="3.30.870.10">
    <property type="entry name" value="Endonuclease Chain A"/>
    <property type="match status" value="1"/>
</dbReference>
<feature type="domain" description="Phospholipase D-like" evidence="2">
    <location>
        <begin position="106"/>
        <end position="240"/>
    </location>
</feature>
<feature type="domain" description="Phospholipase D-like" evidence="2">
    <location>
        <begin position="290"/>
        <end position="406"/>
    </location>
</feature>
<accession>A0ABN2Y3E8</accession>
<proteinExistence type="predicted"/>
<evidence type="ECO:0000256" key="1">
    <source>
        <dbReference type="SAM" id="SignalP"/>
    </source>
</evidence>
<name>A0ABN2Y3E8_9ACTN</name>
<dbReference type="InterPro" id="IPR025202">
    <property type="entry name" value="PLD-like_dom"/>
</dbReference>
<gene>
    <name evidence="3" type="ORF">GCM10009843_13660</name>
</gene>
<evidence type="ECO:0000313" key="4">
    <source>
        <dbReference type="Proteomes" id="UP001500575"/>
    </source>
</evidence>
<keyword evidence="1" id="KW-0732">Signal</keyword>